<evidence type="ECO:0000256" key="2">
    <source>
        <dbReference type="ARBA" id="ARBA00006275"/>
    </source>
</evidence>
<reference evidence="9 10" key="1">
    <citation type="submission" date="2020-12" db="EMBL/GenBank/DDBJ databases">
        <title>Hymenobacter sp.</title>
        <authorList>
            <person name="Kim M.K."/>
        </authorList>
    </citation>
    <scope>NUCLEOTIDE SEQUENCE [LARGE SCALE GENOMIC DNA]</scope>
    <source>
        <strain evidence="9 10">BT442</strain>
    </source>
</reference>
<keyword evidence="3 6" id="KW-0732">Signal</keyword>
<gene>
    <name evidence="9" type="ORF">I7X13_09800</name>
</gene>
<evidence type="ECO:0000259" key="7">
    <source>
        <dbReference type="Pfam" id="PF07980"/>
    </source>
</evidence>
<sequence>MKHTFIRPAVLALALGLSLTGCKDPLDIAPQQGIDVSVALNTPEKVGGAVVGMYAKLDDPRLYGTDLILVPELIGPENYIRWDGTFTNYRQIATRSSFTSLNTTAAGIWQRAYEDINQANLVLSALPVVTNADLKAQYEGEARFVRGLLYFDLVRLYGQQYQPGTANAQLGVPITLAANTTVDQATVKLPRATVAQVYTQVINDLTIAMQKLPESNGTRATTYAAEALLARVYLQQSNFADARTAADDVITHSGKSLAGSVAAIFANRNGSETLFELQQNDQNNAGTSNDGLATYFASDGGVGRGDVRILPAFSTQYEDSDARGTDSLAASATRKLIYLGDGARPGRLRSIKYRTYGQNIPIIRLAEMYLIRAEADVRAGNTADALADVNRIRTRSGATPLTTVTLEDVLHERQLELAFEGFHIYDLKRTNAVIVPAAGTTPAVNANDPKLILPIPQHDINLNELLVQNPGF</sequence>
<dbReference type="Pfam" id="PF07980">
    <property type="entry name" value="SusD_RagB"/>
    <property type="match status" value="1"/>
</dbReference>
<evidence type="ECO:0000256" key="6">
    <source>
        <dbReference type="SAM" id="SignalP"/>
    </source>
</evidence>
<organism evidence="9 10">
    <name type="scientific">Hymenobacter negativus</name>
    <dbReference type="NCBI Taxonomy" id="2795026"/>
    <lineage>
        <taxon>Bacteria</taxon>
        <taxon>Pseudomonadati</taxon>
        <taxon>Bacteroidota</taxon>
        <taxon>Cytophagia</taxon>
        <taxon>Cytophagales</taxon>
        <taxon>Hymenobacteraceae</taxon>
        <taxon>Hymenobacter</taxon>
    </lineage>
</organism>
<feature type="signal peptide" evidence="6">
    <location>
        <begin position="1"/>
        <end position="23"/>
    </location>
</feature>
<comment type="caution">
    <text evidence="9">The sequence shown here is derived from an EMBL/GenBank/DDBJ whole genome shotgun (WGS) entry which is preliminary data.</text>
</comment>
<comment type="subcellular location">
    <subcellularLocation>
        <location evidence="1">Cell outer membrane</location>
    </subcellularLocation>
</comment>
<feature type="domain" description="RagB/SusD" evidence="7">
    <location>
        <begin position="351"/>
        <end position="472"/>
    </location>
</feature>
<dbReference type="PROSITE" id="PS51257">
    <property type="entry name" value="PROKAR_LIPOPROTEIN"/>
    <property type="match status" value="1"/>
</dbReference>
<evidence type="ECO:0000259" key="8">
    <source>
        <dbReference type="Pfam" id="PF14322"/>
    </source>
</evidence>
<keyword evidence="5" id="KW-0998">Cell outer membrane</keyword>
<name>A0ABS0Q6Y0_9BACT</name>
<dbReference type="RefSeq" id="WP_198075338.1">
    <property type="nucleotide sequence ID" value="NZ_JAEDAE010000003.1"/>
</dbReference>
<evidence type="ECO:0000256" key="1">
    <source>
        <dbReference type="ARBA" id="ARBA00004442"/>
    </source>
</evidence>
<dbReference type="Pfam" id="PF14322">
    <property type="entry name" value="SusD-like_3"/>
    <property type="match status" value="1"/>
</dbReference>
<dbReference type="InterPro" id="IPR033985">
    <property type="entry name" value="SusD-like_N"/>
</dbReference>
<keyword evidence="10" id="KW-1185">Reference proteome</keyword>
<dbReference type="Proteomes" id="UP000625631">
    <property type="component" value="Unassembled WGS sequence"/>
</dbReference>
<feature type="chain" id="PRO_5045873624" evidence="6">
    <location>
        <begin position="24"/>
        <end position="472"/>
    </location>
</feature>
<evidence type="ECO:0000256" key="5">
    <source>
        <dbReference type="ARBA" id="ARBA00023237"/>
    </source>
</evidence>
<keyword evidence="4" id="KW-0472">Membrane</keyword>
<accession>A0ABS0Q6Y0</accession>
<proteinExistence type="inferred from homology"/>
<evidence type="ECO:0000256" key="3">
    <source>
        <dbReference type="ARBA" id="ARBA00022729"/>
    </source>
</evidence>
<feature type="domain" description="SusD-like N-terminal" evidence="8">
    <location>
        <begin position="94"/>
        <end position="234"/>
    </location>
</feature>
<protein>
    <submittedName>
        <fullName evidence="9">RagB/SusD family nutrient uptake outer membrane protein</fullName>
    </submittedName>
</protein>
<dbReference type="Gene3D" id="1.25.40.390">
    <property type="match status" value="1"/>
</dbReference>
<evidence type="ECO:0000256" key="4">
    <source>
        <dbReference type="ARBA" id="ARBA00023136"/>
    </source>
</evidence>
<dbReference type="InterPro" id="IPR011990">
    <property type="entry name" value="TPR-like_helical_dom_sf"/>
</dbReference>
<dbReference type="EMBL" id="JAEDAE010000003">
    <property type="protein sequence ID" value="MBH8558340.1"/>
    <property type="molecule type" value="Genomic_DNA"/>
</dbReference>
<dbReference type="CDD" id="cd08977">
    <property type="entry name" value="SusD"/>
    <property type="match status" value="1"/>
</dbReference>
<evidence type="ECO:0000313" key="10">
    <source>
        <dbReference type="Proteomes" id="UP000625631"/>
    </source>
</evidence>
<dbReference type="InterPro" id="IPR012944">
    <property type="entry name" value="SusD_RagB_dom"/>
</dbReference>
<evidence type="ECO:0000313" key="9">
    <source>
        <dbReference type="EMBL" id="MBH8558340.1"/>
    </source>
</evidence>
<comment type="similarity">
    <text evidence="2">Belongs to the SusD family.</text>
</comment>
<dbReference type="SUPFAM" id="SSF48452">
    <property type="entry name" value="TPR-like"/>
    <property type="match status" value="1"/>
</dbReference>